<organism evidence="1">
    <name type="scientific">marine sediment metagenome</name>
    <dbReference type="NCBI Taxonomy" id="412755"/>
    <lineage>
        <taxon>unclassified sequences</taxon>
        <taxon>metagenomes</taxon>
        <taxon>ecological metagenomes</taxon>
    </lineage>
</organism>
<comment type="caution">
    <text evidence="1">The sequence shown here is derived from an EMBL/GenBank/DDBJ whole genome shotgun (WGS) entry which is preliminary data.</text>
</comment>
<protein>
    <submittedName>
        <fullName evidence="1">Uncharacterized protein</fullName>
    </submittedName>
</protein>
<reference evidence="1" key="1">
    <citation type="journal article" date="2014" name="Front. Microbiol.">
        <title>High frequency of phylogenetically diverse reductive dehalogenase-homologous genes in deep subseafloor sedimentary metagenomes.</title>
        <authorList>
            <person name="Kawai M."/>
            <person name="Futagami T."/>
            <person name="Toyoda A."/>
            <person name="Takaki Y."/>
            <person name="Nishi S."/>
            <person name="Hori S."/>
            <person name="Arai W."/>
            <person name="Tsubouchi T."/>
            <person name="Morono Y."/>
            <person name="Uchiyama I."/>
            <person name="Ito T."/>
            <person name="Fujiyama A."/>
            <person name="Inagaki F."/>
            <person name="Takami H."/>
        </authorList>
    </citation>
    <scope>NUCLEOTIDE SEQUENCE</scope>
    <source>
        <strain evidence="1">Expedition CK06-06</strain>
    </source>
</reference>
<name>X1QXF4_9ZZZZ</name>
<evidence type="ECO:0000313" key="1">
    <source>
        <dbReference type="EMBL" id="GAI55555.1"/>
    </source>
</evidence>
<feature type="non-terminal residue" evidence="1">
    <location>
        <position position="48"/>
    </location>
</feature>
<proteinExistence type="predicted"/>
<accession>X1QXF4</accession>
<gene>
    <name evidence="1" type="ORF">S06H3_55059</name>
</gene>
<sequence>MQEVGAYCNTPSYIIPVLLYVISIPSSVIAHPFCHCEERSDKAISQTT</sequence>
<dbReference type="EMBL" id="BARV01035266">
    <property type="protein sequence ID" value="GAI55555.1"/>
    <property type="molecule type" value="Genomic_DNA"/>
</dbReference>
<dbReference type="AlphaFoldDB" id="X1QXF4"/>